<evidence type="ECO:0000313" key="6">
    <source>
        <dbReference type="Proteomes" id="UP000231070"/>
    </source>
</evidence>
<dbReference type="Gene3D" id="3.40.50.300">
    <property type="entry name" value="P-loop containing nucleotide triphosphate hydrolases"/>
    <property type="match status" value="1"/>
</dbReference>
<dbReference type="InterPro" id="IPR027417">
    <property type="entry name" value="P-loop_NTPase"/>
</dbReference>
<sequence length="296" mass="30817">MKELVILSGKGGTGKTSLTASFASLAPDAVLADCDVDAANLHLLLRPDVQSREAFHAGREAHVKSAVCCGCGRCAAACRFDAMSMTGPNETAEVDPLGCEGCGVCAFVCPTGAIGFSDRMAGDVMISDTRRGPMAHARLVPGSDNSGKLVAHVRQAARRLAEQRACTLVLIDGPPGLACPTMAALTGCAHALIVIEPTMSGLHDLDRVLALTGHFSVPTSVCVNKWDIDAAKSVAIERNARAAGAYFAGRIRYDRGVTEAQMRAETAVEAGVPSAADIRAVWGRMAERLAVESVNG</sequence>
<comment type="caution">
    <text evidence="5">The sequence shown here is derived from an EMBL/GenBank/DDBJ whole genome shotgun (WGS) entry which is preliminary data.</text>
</comment>
<dbReference type="PANTHER" id="PTHR43534">
    <property type="entry name" value="MIND SUPERFAMILY P-LOOP ATPASE CONTAINING AN INSERTED FERREDOXIN DOMAIN"/>
    <property type="match status" value="1"/>
</dbReference>
<protein>
    <submittedName>
        <fullName evidence="5">(4Fe-4S)-binding protein</fullName>
    </submittedName>
</protein>
<evidence type="ECO:0000256" key="2">
    <source>
        <dbReference type="ARBA" id="ARBA00023004"/>
    </source>
</evidence>
<keyword evidence="1" id="KW-0479">Metal-binding</keyword>
<organism evidence="5 6">
    <name type="scientific">Pleomorphomonas carboxyditropha</name>
    <dbReference type="NCBI Taxonomy" id="2023338"/>
    <lineage>
        <taxon>Bacteria</taxon>
        <taxon>Pseudomonadati</taxon>
        <taxon>Pseudomonadota</taxon>
        <taxon>Alphaproteobacteria</taxon>
        <taxon>Hyphomicrobiales</taxon>
        <taxon>Pleomorphomonadaceae</taxon>
        <taxon>Pleomorphomonas</taxon>
    </lineage>
</organism>
<evidence type="ECO:0000256" key="3">
    <source>
        <dbReference type="ARBA" id="ARBA00023014"/>
    </source>
</evidence>
<dbReference type="EMBL" id="NQVN01000016">
    <property type="protein sequence ID" value="PIO97583.1"/>
    <property type="molecule type" value="Genomic_DNA"/>
</dbReference>
<dbReference type="Gene3D" id="3.30.70.20">
    <property type="match status" value="1"/>
</dbReference>
<dbReference type="AlphaFoldDB" id="A0A2G9WSA9"/>
<feature type="domain" description="4Fe-4S ferredoxin-type" evidence="4">
    <location>
        <begin position="90"/>
        <end position="119"/>
    </location>
</feature>
<gene>
    <name evidence="5" type="ORF">CJ014_19135</name>
</gene>
<dbReference type="PROSITE" id="PS00198">
    <property type="entry name" value="4FE4S_FER_1"/>
    <property type="match status" value="1"/>
</dbReference>
<evidence type="ECO:0000259" key="4">
    <source>
        <dbReference type="PROSITE" id="PS51379"/>
    </source>
</evidence>
<keyword evidence="2" id="KW-0408">Iron</keyword>
<dbReference type="Proteomes" id="UP000231070">
    <property type="component" value="Unassembled WGS sequence"/>
</dbReference>
<dbReference type="SUPFAM" id="SSF54862">
    <property type="entry name" value="4Fe-4S ferredoxins"/>
    <property type="match status" value="1"/>
</dbReference>
<accession>A0A2G9WSA9</accession>
<reference evidence="5 6" key="1">
    <citation type="submission" date="2017-08" db="EMBL/GenBank/DDBJ databases">
        <title>Pleomorphomonas carboxidotrophicus sp. nov., a new mesophilic hydrogenogenic carboxidotroph.</title>
        <authorList>
            <person name="Esquivel-Elizondo S."/>
            <person name="Krajmalnik-Brown R."/>
            <person name="Maldonado J."/>
        </authorList>
    </citation>
    <scope>NUCLEOTIDE SEQUENCE [LARGE SCALE GENOMIC DNA]</scope>
    <source>
        <strain evidence="5 6">SVCO-16</strain>
    </source>
</reference>
<dbReference type="PANTHER" id="PTHR43534:SF1">
    <property type="entry name" value="4FE-4S CLUSTER CONTAINING PARA FAMILY ATPASE PROTEIN"/>
    <property type="match status" value="1"/>
</dbReference>
<dbReference type="PROSITE" id="PS51379">
    <property type="entry name" value="4FE4S_FER_2"/>
    <property type="match status" value="2"/>
</dbReference>
<evidence type="ECO:0000313" key="5">
    <source>
        <dbReference type="EMBL" id="PIO97583.1"/>
    </source>
</evidence>
<proteinExistence type="predicted"/>
<dbReference type="GO" id="GO:0051536">
    <property type="term" value="F:iron-sulfur cluster binding"/>
    <property type="evidence" value="ECO:0007669"/>
    <property type="project" value="UniProtKB-KW"/>
</dbReference>
<evidence type="ECO:0000256" key="1">
    <source>
        <dbReference type="ARBA" id="ARBA00022723"/>
    </source>
</evidence>
<dbReference type="InterPro" id="IPR017896">
    <property type="entry name" value="4Fe4S_Fe-S-bd"/>
</dbReference>
<dbReference type="InterPro" id="IPR017900">
    <property type="entry name" value="4Fe4S_Fe_S_CS"/>
</dbReference>
<dbReference type="SUPFAM" id="SSF52540">
    <property type="entry name" value="P-loop containing nucleoside triphosphate hydrolases"/>
    <property type="match status" value="1"/>
</dbReference>
<dbReference type="Pfam" id="PF01656">
    <property type="entry name" value="CbiA"/>
    <property type="match status" value="1"/>
</dbReference>
<dbReference type="CDD" id="cd03110">
    <property type="entry name" value="SIMIBI_bact_arch"/>
    <property type="match status" value="1"/>
</dbReference>
<dbReference type="OrthoDB" id="9800445at2"/>
<keyword evidence="6" id="KW-1185">Reference proteome</keyword>
<feature type="domain" description="4Fe-4S ferredoxin-type" evidence="4">
    <location>
        <begin position="59"/>
        <end position="88"/>
    </location>
</feature>
<dbReference type="GO" id="GO:0046872">
    <property type="term" value="F:metal ion binding"/>
    <property type="evidence" value="ECO:0007669"/>
    <property type="project" value="UniProtKB-KW"/>
</dbReference>
<keyword evidence="3" id="KW-0411">Iron-sulfur</keyword>
<name>A0A2G9WSA9_9HYPH</name>
<dbReference type="Pfam" id="PF00037">
    <property type="entry name" value="Fer4"/>
    <property type="match status" value="1"/>
</dbReference>
<dbReference type="InterPro" id="IPR002586">
    <property type="entry name" value="CobQ/CobB/MinD/ParA_Nub-bd_dom"/>
</dbReference>
<dbReference type="RefSeq" id="WP_100082105.1">
    <property type="nucleotide sequence ID" value="NZ_NQVN01000016.1"/>
</dbReference>